<evidence type="ECO:0000313" key="2">
    <source>
        <dbReference type="EMBL" id="KKN05749.1"/>
    </source>
</evidence>
<accession>A0A0F9MIS7</accession>
<name>A0A0F9MIS7_9ZZZZ</name>
<dbReference type="AlphaFoldDB" id="A0A0F9MIS7"/>
<gene>
    <name evidence="2" type="ORF">LCGC14_1084280</name>
</gene>
<evidence type="ECO:0000256" key="1">
    <source>
        <dbReference type="SAM" id="Coils"/>
    </source>
</evidence>
<sequence>MNKAERMKRMLSSLKNDIILMDQYSKNLKRQYKTLKRLSKTPNKIINKRLKNKFNKLIRLNLERKELQKILMDNKLDGLDDFFPDNN</sequence>
<dbReference type="EMBL" id="LAZR01004766">
    <property type="protein sequence ID" value="KKN05749.1"/>
    <property type="molecule type" value="Genomic_DNA"/>
</dbReference>
<organism evidence="2">
    <name type="scientific">marine sediment metagenome</name>
    <dbReference type="NCBI Taxonomy" id="412755"/>
    <lineage>
        <taxon>unclassified sequences</taxon>
        <taxon>metagenomes</taxon>
        <taxon>ecological metagenomes</taxon>
    </lineage>
</organism>
<keyword evidence="1" id="KW-0175">Coiled coil</keyword>
<proteinExistence type="predicted"/>
<comment type="caution">
    <text evidence="2">The sequence shown here is derived from an EMBL/GenBank/DDBJ whole genome shotgun (WGS) entry which is preliminary data.</text>
</comment>
<reference evidence="2" key="1">
    <citation type="journal article" date="2015" name="Nature">
        <title>Complex archaea that bridge the gap between prokaryotes and eukaryotes.</title>
        <authorList>
            <person name="Spang A."/>
            <person name="Saw J.H."/>
            <person name="Jorgensen S.L."/>
            <person name="Zaremba-Niedzwiedzka K."/>
            <person name="Martijn J."/>
            <person name="Lind A.E."/>
            <person name="van Eijk R."/>
            <person name="Schleper C."/>
            <person name="Guy L."/>
            <person name="Ettema T.J."/>
        </authorList>
    </citation>
    <scope>NUCLEOTIDE SEQUENCE</scope>
</reference>
<protein>
    <submittedName>
        <fullName evidence="2">Uncharacterized protein</fullName>
    </submittedName>
</protein>
<feature type="coiled-coil region" evidence="1">
    <location>
        <begin position="21"/>
        <end position="70"/>
    </location>
</feature>